<reference evidence="2" key="1">
    <citation type="journal article" date="2019" name="Int. J. Syst. Evol. Microbiol.">
        <title>The Global Catalogue of Microorganisms (GCM) 10K type strain sequencing project: providing services to taxonomists for standard genome sequencing and annotation.</title>
        <authorList>
            <consortium name="The Broad Institute Genomics Platform"/>
            <consortium name="The Broad Institute Genome Sequencing Center for Infectious Disease"/>
            <person name="Wu L."/>
            <person name="Ma J."/>
        </authorList>
    </citation>
    <scope>NUCLEOTIDE SEQUENCE [LARGE SCALE GENOMIC DNA]</scope>
    <source>
        <strain evidence="2">DT43</strain>
    </source>
</reference>
<accession>A0ABV8YKC4</accession>
<dbReference type="Proteomes" id="UP001596012">
    <property type="component" value="Unassembled WGS sequence"/>
</dbReference>
<organism evidence="1 2">
    <name type="scientific">Streptomyces xiangluensis</name>
    <dbReference type="NCBI Taxonomy" id="2665720"/>
    <lineage>
        <taxon>Bacteria</taxon>
        <taxon>Bacillati</taxon>
        <taxon>Actinomycetota</taxon>
        <taxon>Actinomycetes</taxon>
        <taxon>Kitasatosporales</taxon>
        <taxon>Streptomycetaceae</taxon>
        <taxon>Streptomyces</taxon>
    </lineage>
</organism>
<gene>
    <name evidence="1" type="ORF">ACFPH6_08140</name>
</gene>
<proteinExistence type="predicted"/>
<dbReference type="RefSeq" id="WP_386339476.1">
    <property type="nucleotide sequence ID" value="NZ_JBHSFG010000016.1"/>
</dbReference>
<evidence type="ECO:0000313" key="2">
    <source>
        <dbReference type="Proteomes" id="UP001596012"/>
    </source>
</evidence>
<protein>
    <submittedName>
        <fullName evidence="1">Uncharacterized protein</fullName>
    </submittedName>
</protein>
<keyword evidence="2" id="KW-1185">Reference proteome</keyword>
<sequence length="77" mass="8270">MLTDVYAEGEVANEAAVHTLEQLVAAPGARLPRQVLETGAKLADPKVWHSGVEGGQFLRPISAAEMRRLCQQALTDS</sequence>
<comment type="caution">
    <text evidence="1">The sequence shown here is derived from an EMBL/GenBank/DDBJ whole genome shotgun (WGS) entry which is preliminary data.</text>
</comment>
<evidence type="ECO:0000313" key="1">
    <source>
        <dbReference type="EMBL" id="MFC4464534.1"/>
    </source>
</evidence>
<dbReference type="EMBL" id="JBHSFG010000016">
    <property type="protein sequence ID" value="MFC4464534.1"/>
    <property type="molecule type" value="Genomic_DNA"/>
</dbReference>
<name>A0ABV8YKC4_9ACTN</name>